<reference evidence="3" key="1">
    <citation type="submission" date="2016-03" db="EMBL/GenBank/DDBJ databases">
        <authorList>
            <person name="Ma C."/>
            <person name="Zhou S."/>
            <person name="Yang G."/>
        </authorList>
    </citation>
    <scope>NUCLEOTIDE SEQUENCE [LARGE SCALE GENOMIC DNA]</scope>
    <source>
        <strain evidence="3">SgZ-1</strain>
    </source>
</reference>
<keyword evidence="3" id="KW-1185">Reference proteome</keyword>
<dbReference type="KEGG" id="thu:AC731_008980"/>
<keyword evidence="1" id="KW-0732">Signal</keyword>
<organism evidence="2 3">
    <name type="scientific">Thauera humireducens</name>
    <dbReference type="NCBI Taxonomy" id="1134435"/>
    <lineage>
        <taxon>Bacteria</taxon>
        <taxon>Pseudomonadati</taxon>
        <taxon>Pseudomonadota</taxon>
        <taxon>Betaproteobacteria</taxon>
        <taxon>Rhodocyclales</taxon>
        <taxon>Zoogloeaceae</taxon>
        <taxon>Thauera</taxon>
    </lineage>
</organism>
<dbReference type="Proteomes" id="UP000036902">
    <property type="component" value="Chromosome"/>
</dbReference>
<sequence length="269" mass="29305">MKSVLFGRSILWAFALAWAAPVLAQTVTPLAKMDIAGVRIGMTEAEVVKAVQAFDSSAEMTSRSVAYFPYFDGINDLQTPEFLDQISFRTADAGIGVWFASPPSEPRVFAVMRRGSPAQPPSSEQMLSALTAKHGQFNVRSAPRAGGGVVVHWDEEGRAQCIVSKERNGQRGPSSNAMGTLVPPNAVKVLEQYARQDVFRDALGASRDASKCGTVLRYEWGSEPVRSFEAWLVDQGGMVTANRKSIQWVEQLKAEAVQKLQSRGMAPKL</sequence>
<proteinExistence type="predicted"/>
<dbReference type="RefSeq" id="WP_048705372.1">
    <property type="nucleotide sequence ID" value="NZ_CP014646.1"/>
</dbReference>
<evidence type="ECO:0000256" key="1">
    <source>
        <dbReference type="SAM" id="SignalP"/>
    </source>
</evidence>
<dbReference type="EMBL" id="CP014646">
    <property type="protein sequence ID" value="AMO37074.1"/>
    <property type="molecule type" value="Genomic_DNA"/>
</dbReference>
<dbReference type="AlphaFoldDB" id="A0A127K5Z3"/>
<feature type="chain" id="PRO_5007797945" evidence="1">
    <location>
        <begin position="25"/>
        <end position="269"/>
    </location>
</feature>
<feature type="signal peptide" evidence="1">
    <location>
        <begin position="1"/>
        <end position="24"/>
    </location>
</feature>
<protein>
    <submittedName>
        <fullName evidence="2">Uncharacterized protein</fullName>
    </submittedName>
</protein>
<evidence type="ECO:0000313" key="3">
    <source>
        <dbReference type="Proteomes" id="UP000036902"/>
    </source>
</evidence>
<evidence type="ECO:0000313" key="2">
    <source>
        <dbReference type="EMBL" id="AMO37074.1"/>
    </source>
</evidence>
<accession>A0A127K5Z3</accession>
<gene>
    <name evidence="2" type="ORF">AC731_008980</name>
</gene>
<name>A0A127K5Z3_9RHOO</name>